<feature type="domain" description="Glycosyl hydrolase family 30 TIM-barrel" evidence="14">
    <location>
        <begin position="95"/>
        <end position="438"/>
    </location>
</feature>
<evidence type="ECO:0000256" key="2">
    <source>
        <dbReference type="ARBA" id="ARBA00004760"/>
    </source>
</evidence>
<evidence type="ECO:0000256" key="7">
    <source>
        <dbReference type="ARBA" id="ARBA00022801"/>
    </source>
</evidence>
<dbReference type="InterPro" id="IPR033453">
    <property type="entry name" value="Glyco_hydro_30_TIM-barrel"/>
</dbReference>
<keyword evidence="17" id="KW-1185">Reference proteome</keyword>
<dbReference type="GO" id="GO:0004348">
    <property type="term" value="F:glucosylceramidase activity"/>
    <property type="evidence" value="ECO:0007669"/>
    <property type="project" value="UniProtKB-EC"/>
</dbReference>
<evidence type="ECO:0000256" key="3">
    <source>
        <dbReference type="ARBA" id="ARBA00004991"/>
    </source>
</evidence>
<feature type="signal peptide" evidence="13">
    <location>
        <begin position="1"/>
        <end position="18"/>
    </location>
</feature>
<dbReference type="SUPFAM" id="SSF51445">
    <property type="entry name" value="(Trans)glycosidases"/>
    <property type="match status" value="1"/>
</dbReference>
<evidence type="ECO:0000256" key="4">
    <source>
        <dbReference type="ARBA" id="ARBA00005382"/>
    </source>
</evidence>
<dbReference type="PRINTS" id="PR00843">
    <property type="entry name" value="GLHYDRLASE30"/>
</dbReference>
<dbReference type="GO" id="GO:0051246">
    <property type="term" value="P:regulation of protein metabolic process"/>
    <property type="evidence" value="ECO:0007669"/>
    <property type="project" value="UniProtKB-ARBA"/>
</dbReference>
<dbReference type="PANTHER" id="PTHR11069:SF23">
    <property type="entry name" value="LYSOSOMAL ACID GLUCOSYLCERAMIDASE"/>
    <property type="match status" value="1"/>
</dbReference>
<dbReference type="GO" id="GO:0006680">
    <property type="term" value="P:glucosylceramide catabolic process"/>
    <property type="evidence" value="ECO:0007669"/>
    <property type="project" value="UniProtKB-ARBA"/>
</dbReference>
<accession>A0A9P0K528</accession>
<dbReference type="GO" id="GO:0030163">
    <property type="term" value="P:protein catabolic process"/>
    <property type="evidence" value="ECO:0007669"/>
    <property type="project" value="UniProtKB-ARBA"/>
</dbReference>
<evidence type="ECO:0000256" key="9">
    <source>
        <dbReference type="ARBA" id="ARBA00023098"/>
    </source>
</evidence>
<evidence type="ECO:0000313" key="17">
    <source>
        <dbReference type="Proteomes" id="UP001152888"/>
    </source>
</evidence>
<feature type="domain" description="Glycosyl hydrolase family 30 beta sandwich" evidence="15">
    <location>
        <begin position="441"/>
        <end position="502"/>
    </location>
</feature>
<comment type="similarity">
    <text evidence="4 12">Belongs to the glycosyl hydrolase 30 family.</text>
</comment>
<dbReference type="Proteomes" id="UP001152888">
    <property type="component" value="Unassembled WGS sequence"/>
</dbReference>
<keyword evidence="7 12" id="KW-0378">Hydrolase</keyword>
<dbReference type="GO" id="GO:0006066">
    <property type="term" value="P:alcohol metabolic process"/>
    <property type="evidence" value="ECO:0007669"/>
    <property type="project" value="UniProtKB-ARBA"/>
</dbReference>
<evidence type="ECO:0000259" key="14">
    <source>
        <dbReference type="Pfam" id="PF02055"/>
    </source>
</evidence>
<sequence length="505" mass="57163">MECLKYFILTAVLSQTLAQHCLSRDYGYGSVVCVCNAEHCDSIEPITRIEKSSYVVYTSNKAGLRFDKKTIKFDDGQTQDQNKITVGGTVYQEVLGFGGAFTDSAGINILSLNSTVQEKLLDSYFSDRGIEYNLCRVPVGGTDFSTRRYSYHDDAEDASLGSFNLQDEDYKYKIPIVKRAAALNKDLELFASSWTAPKWMKVVDFPAGPFGYLKEIYYQTWAEYHVKFLDAYAKDNITFWGMTTGNEPFSGLLPILVPSVGWTADRQRLWIAEHFGPAIRNSSHSKIKLIALDDQRCFLPGYVKTLFENEAVEKYIDGIAIHWYADKIFNSDRLRQTHEAFPKKFLLGSEASLGALPVIIQHVKLGSWDRAESYAFDIIDDVNHYVGGWVDWNMALNLQGGPTYIANYLDAPIIVNATAGEFYKQPYFYVIGHFSKFVPRGSLRIETTHTDKDLIVTAFRRPDNGTAIVILNRTDKIKHVTLTTGDGRNISTQLTKRSLSTFLYW</sequence>
<dbReference type="Pfam" id="PF02055">
    <property type="entry name" value="Glyco_hydro_30"/>
    <property type="match status" value="1"/>
</dbReference>
<comment type="pathway">
    <text evidence="2">Lipid metabolism; sphingolipid metabolism.</text>
</comment>
<evidence type="ECO:0000256" key="12">
    <source>
        <dbReference type="RuleBase" id="RU361188"/>
    </source>
</evidence>
<dbReference type="GO" id="GO:0032006">
    <property type="term" value="P:regulation of TOR signaling"/>
    <property type="evidence" value="ECO:0007669"/>
    <property type="project" value="UniProtKB-ARBA"/>
</dbReference>
<evidence type="ECO:0000313" key="16">
    <source>
        <dbReference type="EMBL" id="CAH1966246.1"/>
    </source>
</evidence>
<dbReference type="GO" id="GO:0005774">
    <property type="term" value="C:vacuolar membrane"/>
    <property type="evidence" value="ECO:0007669"/>
    <property type="project" value="UniProtKB-ARBA"/>
</dbReference>
<dbReference type="GO" id="GO:0010605">
    <property type="term" value="P:negative regulation of macromolecule metabolic process"/>
    <property type="evidence" value="ECO:0007669"/>
    <property type="project" value="UniProtKB-ARBA"/>
</dbReference>
<feature type="chain" id="PRO_5040105020" description="Glucosylceramidase" evidence="13">
    <location>
        <begin position="19"/>
        <end position="505"/>
    </location>
</feature>
<dbReference type="PANTHER" id="PTHR11069">
    <property type="entry name" value="GLUCOSYLCERAMIDASE"/>
    <property type="match status" value="1"/>
</dbReference>
<dbReference type="InterPro" id="IPR017853">
    <property type="entry name" value="GH"/>
</dbReference>
<dbReference type="GO" id="GO:0005102">
    <property type="term" value="F:signaling receptor binding"/>
    <property type="evidence" value="ECO:0007669"/>
    <property type="project" value="UniProtKB-ARBA"/>
</dbReference>
<comment type="pathway">
    <text evidence="3">Sphingolipid metabolism.</text>
</comment>
<dbReference type="EMBL" id="CAKOFQ010006732">
    <property type="protein sequence ID" value="CAH1966246.1"/>
    <property type="molecule type" value="Genomic_DNA"/>
</dbReference>
<dbReference type="InterPro" id="IPR033452">
    <property type="entry name" value="GH30_C"/>
</dbReference>
<dbReference type="Gene3D" id="3.20.20.80">
    <property type="entry name" value="Glycosidases"/>
    <property type="match status" value="1"/>
</dbReference>
<evidence type="ECO:0000256" key="6">
    <source>
        <dbReference type="ARBA" id="ARBA00022729"/>
    </source>
</evidence>
<dbReference type="SUPFAM" id="SSF51011">
    <property type="entry name" value="Glycosyl hydrolase domain"/>
    <property type="match status" value="1"/>
</dbReference>
<dbReference type="EC" id="3.2.1.45" evidence="5 12"/>
<dbReference type="GO" id="GO:0042391">
    <property type="term" value="P:regulation of membrane potential"/>
    <property type="evidence" value="ECO:0007669"/>
    <property type="project" value="UniProtKB-ARBA"/>
</dbReference>
<evidence type="ECO:0000256" key="5">
    <source>
        <dbReference type="ARBA" id="ARBA00012658"/>
    </source>
</evidence>
<dbReference type="GO" id="GO:0016241">
    <property type="term" value="P:regulation of macroautophagy"/>
    <property type="evidence" value="ECO:0007669"/>
    <property type="project" value="UniProtKB-ARBA"/>
</dbReference>
<dbReference type="OrthoDB" id="2160638at2759"/>
<dbReference type="InterPro" id="IPR001139">
    <property type="entry name" value="Glyco_hydro_30"/>
</dbReference>
<keyword evidence="6 13" id="KW-0732">Signal</keyword>
<organism evidence="16 17">
    <name type="scientific">Acanthoscelides obtectus</name>
    <name type="common">Bean weevil</name>
    <name type="synonym">Bruchus obtectus</name>
    <dbReference type="NCBI Taxonomy" id="200917"/>
    <lineage>
        <taxon>Eukaryota</taxon>
        <taxon>Metazoa</taxon>
        <taxon>Ecdysozoa</taxon>
        <taxon>Arthropoda</taxon>
        <taxon>Hexapoda</taxon>
        <taxon>Insecta</taxon>
        <taxon>Pterygota</taxon>
        <taxon>Neoptera</taxon>
        <taxon>Endopterygota</taxon>
        <taxon>Coleoptera</taxon>
        <taxon>Polyphaga</taxon>
        <taxon>Cucujiformia</taxon>
        <taxon>Chrysomeloidea</taxon>
        <taxon>Chrysomelidae</taxon>
        <taxon>Bruchinae</taxon>
        <taxon>Bruchini</taxon>
        <taxon>Acanthoscelides</taxon>
    </lineage>
</organism>
<proteinExistence type="inferred from homology"/>
<gene>
    <name evidence="16" type="ORF">ACAOBT_LOCUS6733</name>
</gene>
<comment type="catalytic activity">
    <reaction evidence="1">
        <text>a beta-D-glucosyl-(1&lt;-&gt;1')-N-acylsphing-4-enine + H2O = an N-acylsphing-4-enine + D-glucose</text>
        <dbReference type="Rhea" id="RHEA:13269"/>
        <dbReference type="ChEBI" id="CHEBI:4167"/>
        <dbReference type="ChEBI" id="CHEBI:15377"/>
        <dbReference type="ChEBI" id="CHEBI:22801"/>
        <dbReference type="ChEBI" id="CHEBI:52639"/>
        <dbReference type="EC" id="3.2.1.45"/>
    </reaction>
    <physiologicalReaction direction="left-to-right" evidence="1">
        <dbReference type="Rhea" id="RHEA:13270"/>
    </physiologicalReaction>
</comment>
<reference evidence="16" key="1">
    <citation type="submission" date="2022-03" db="EMBL/GenBank/DDBJ databases">
        <authorList>
            <person name="Sayadi A."/>
        </authorList>
    </citation>
    <scope>NUCLEOTIDE SEQUENCE</scope>
</reference>
<dbReference type="GO" id="GO:0007040">
    <property type="term" value="P:lysosome organization"/>
    <property type="evidence" value="ECO:0007669"/>
    <property type="project" value="UniProtKB-ARBA"/>
</dbReference>
<dbReference type="GO" id="GO:0006914">
    <property type="term" value="P:autophagy"/>
    <property type="evidence" value="ECO:0007669"/>
    <property type="project" value="UniProtKB-ARBA"/>
</dbReference>
<comment type="catalytic activity">
    <reaction evidence="10">
        <text>a beta-D-glucosylceramide + H2O = an N-acyl-sphingoid base + D-glucose</text>
        <dbReference type="Rhea" id="RHEA:81447"/>
        <dbReference type="ChEBI" id="CHEBI:4167"/>
        <dbReference type="ChEBI" id="CHEBI:15377"/>
        <dbReference type="ChEBI" id="CHEBI:83264"/>
        <dbReference type="ChEBI" id="CHEBI:83273"/>
    </reaction>
    <physiologicalReaction direction="left-to-right" evidence="10">
        <dbReference type="Rhea" id="RHEA:81448"/>
    </physiologicalReaction>
</comment>
<dbReference type="GO" id="GO:0016758">
    <property type="term" value="F:hexosyltransferase activity"/>
    <property type="evidence" value="ECO:0007669"/>
    <property type="project" value="UniProtKB-ARBA"/>
</dbReference>
<evidence type="ECO:0000256" key="1">
    <source>
        <dbReference type="ARBA" id="ARBA00001013"/>
    </source>
</evidence>
<comment type="caution">
    <text evidence="16">The sequence shown here is derived from an EMBL/GenBank/DDBJ whole genome shotgun (WGS) entry which is preliminary data.</text>
</comment>
<dbReference type="Pfam" id="PF17189">
    <property type="entry name" value="Glyco_hydro_30C"/>
    <property type="match status" value="1"/>
</dbReference>
<evidence type="ECO:0000256" key="10">
    <source>
        <dbReference type="ARBA" id="ARBA00050474"/>
    </source>
</evidence>
<comment type="catalytic activity">
    <reaction evidence="11">
        <text>an N-acyl-1-beta-D-glucosyl-15-methylhexadecasphing-4-enine + H2O = an N-acyl-15-methylhexadecasphing-4-enine + D-glucose</text>
        <dbReference type="Rhea" id="RHEA:34755"/>
        <dbReference type="ChEBI" id="CHEBI:4167"/>
        <dbReference type="ChEBI" id="CHEBI:15377"/>
        <dbReference type="ChEBI" id="CHEBI:70815"/>
        <dbReference type="ChEBI" id="CHEBI:70846"/>
    </reaction>
    <physiologicalReaction direction="left-to-right" evidence="11">
        <dbReference type="Rhea" id="RHEA:34756"/>
    </physiologicalReaction>
</comment>
<keyword evidence="12" id="KW-0326">Glycosidase</keyword>
<protein>
    <recommendedName>
        <fullName evidence="5 12">Glucosylceramidase</fullName>
        <ecNumber evidence="5 12">3.2.1.45</ecNumber>
    </recommendedName>
</protein>
<dbReference type="FunFam" id="3.20.20.80:FF:000030">
    <property type="entry name" value="Lysosomal acid glucosylceramidase"/>
    <property type="match status" value="1"/>
</dbReference>
<evidence type="ECO:0000256" key="11">
    <source>
        <dbReference type="ARBA" id="ARBA00051345"/>
    </source>
</evidence>
<keyword evidence="9 12" id="KW-0443">Lipid metabolism</keyword>
<dbReference type="GO" id="GO:0005764">
    <property type="term" value="C:lysosome"/>
    <property type="evidence" value="ECO:0007669"/>
    <property type="project" value="UniProtKB-ARBA"/>
</dbReference>
<keyword evidence="8 12" id="KW-0746">Sphingolipid metabolism</keyword>
<name>A0A9P0K528_ACAOB</name>
<dbReference type="GO" id="GO:0008202">
    <property type="term" value="P:steroid metabolic process"/>
    <property type="evidence" value="ECO:0007669"/>
    <property type="project" value="UniProtKB-ARBA"/>
</dbReference>
<dbReference type="AlphaFoldDB" id="A0A9P0K528"/>
<evidence type="ECO:0000256" key="13">
    <source>
        <dbReference type="SAM" id="SignalP"/>
    </source>
</evidence>
<evidence type="ECO:0000256" key="8">
    <source>
        <dbReference type="ARBA" id="ARBA00022919"/>
    </source>
</evidence>
<evidence type="ECO:0000259" key="15">
    <source>
        <dbReference type="Pfam" id="PF17189"/>
    </source>
</evidence>